<dbReference type="GO" id="GO:0051500">
    <property type="term" value="F:D-tyrosyl-tRNA(Tyr) deacylase activity"/>
    <property type="evidence" value="ECO:0007669"/>
    <property type="project" value="TreeGrafter"/>
</dbReference>
<comment type="similarity">
    <text evidence="1 3">Belongs to the DTD family.</text>
</comment>
<comment type="function">
    <text evidence="3">An aminoacyl-tRNA editing enzyme that deacylates mischarged D-aminoacyl-tRNAs. Also deacylates mischarged glycyl-tRNA(Ala), protecting cells against glycine mischarging by AlaRS. Acts via tRNA-based rather than protein-based catalysis; rejects L-amino acids rather than detecting D-amino acids in the active site. By recycling D-aminoacyl-tRNA to D-amino acids and free tRNA molecules, this enzyme counteracts the toxicity associated with the formation of D-aminoacyl-tRNA entities in vivo and helps enforce protein L-homochirality.</text>
</comment>
<dbReference type="InterPro" id="IPR023509">
    <property type="entry name" value="DTD-like_sf"/>
</dbReference>
<evidence type="ECO:0000256" key="1">
    <source>
        <dbReference type="ARBA" id="ARBA00009673"/>
    </source>
</evidence>
<dbReference type="NCBIfam" id="TIGR00256">
    <property type="entry name" value="D-aminoacyl-tRNA deacylase"/>
    <property type="match status" value="1"/>
</dbReference>
<keyword evidence="3" id="KW-0963">Cytoplasm</keyword>
<keyword evidence="5" id="KW-1185">Reference proteome</keyword>
<evidence type="ECO:0000256" key="2">
    <source>
        <dbReference type="ARBA" id="ARBA00022801"/>
    </source>
</evidence>
<accession>A0A380MY83</accession>
<dbReference type="GO" id="GO:0019478">
    <property type="term" value="P:D-amino acid catabolic process"/>
    <property type="evidence" value="ECO:0007669"/>
    <property type="project" value="UniProtKB-UniRule"/>
</dbReference>
<protein>
    <recommendedName>
        <fullName evidence="3">D-aminoacyl-tRNA deacylase</fullName>
        <shortName evidence="3">DTD</shortName>
        <ecNumber evidence="3">3.1.1.96</ecNumber>
    </recommendedName>
    <alternativeName>
        <fullName evidence="3">Gly-tRNA(Ala) deacylase</fullName>
        <ecNumber evidence="3">3.1.1.-</ecNumber>
    </alternativeName>
</protein>
<keyword evidence="3" id="KW-0820">tRNA-binding</keyword>
<dbReference type="InterPro" id="IPR003732">
    <property type="entry name" value="Daa-tRNA_deacyls_DTD"/>
</dbReference>
<dbReference type="Pfam" id="PF02580">
    <property type="entry name" value="Tyr_Deacylase"/>
    <property type="match status" value="1"/>
</dbReference>
<comment type="catalytic activity">
    <reaction evidence="3">
        <text>glycyl-tRNA(Ala) + H2O = tRNA(Ala) + glycine + H(+)</text>
        <dbReference type="Rhea" id="RHEA:53744"/>
        <dbReference type="Rhea" id="RHEA-COMP:9657"/>
        <dbReference type="Rhea" id="RHEA-COMP:13640"/>
        <dbReference type="ChEBI" id="CHEBI:15377"/>
        <dbReference type="ChEBI" id="CHEBI:15378"/>
        <dbReference type="ChEBI" id="CHEBI:57305"/>
        <dbReference type="ChEBI" id="CHEBI:78442"/>
        <dbReference type="ChEBI" id="CHEBI:78522"/>
    </reaction>
</comment>
<reference evidence="4 5" key="1">
    <citation type="submission" date="2018-06" db="EMBL/GenBank/DDBJ databases">
        <authorList>
            <consortium name="Pathogen Informatics"/>
            <person name="Doyle S."/>
        </authorList>
    </citation>
    <scope>NUCLEOTIDE SEQUENCE [LARGE SCALE GENOMIC DNA]</scope>
    <source>
        <strain evidence="4 5">NCTC10717</strain>
    </source>
</reference>
<dbReference type="EC" id="3.1.1.96" evidence="3"/>
<comment type="domain">
    <text evidence="3">A Gly-cisPro motif from one monomer fits into the active site of the other monomer to allow specific chiral rejection of L-amino acids.</text>
</comment>
<dbReference type="PANTHER" id="PTHR10472:SF5">
    <property type="entry name" value="D-AMINOACYL-TRNA DEACYLASE 1"/>
    <property type="match status" value="1"/>
</dbReference>
<dbReference type="EC" id="3.1.1.-" evidence="3"/>
<keyword evidence="2 3" id="KW-0378">Hydrolase</keyword>
<dbReference type="AlphaFoldDB" id="A0A380MY83"/>
<comment type="catalytic activity">
    <reaction evidence="3">
        <text>a D-aminoacyl-tRNA + H2O = a tRNA + a D-alpha-amino acid + H(+)</text>
        <dbReference type="Rhea" id="RHEA:13953"/>
        <dbReference type="Rhea" id="RHEA-COMP:10123"/>
        <dbReference type="Rhea" id="RHEA-COMP:10124"/>
        <dbReference type="ChEBI" id="CHEBI:15377"/>
        <dbReference type="ChEBI" id="CHEBI:15378"/>
        <dbReference type="ChEBI" id="CHEBI:59871"/>
        <dbReference type="ChEBI" id="CHEBI:78442"/>
        <dbReference type="ChEBI" id="CHEBI:79333"/>
        <dbReference type="EC" id="3.1.1.96"/>
    </reaction>
</comment>
<dbReference type="GO" id="GO:0005737">
    <property type="term" value="C:cytoplasm"/>
    <property type="evidence" value="ECO:0007669"/>
    <property type="project" value="UniProtKB-SubCell"/>
</dbReference>
<comment type="subcellular location">
    <subcellularLocation>
        <location evidence="3">Cytoplasm</location>
    </subcellularLocation>
</comment>
<dbReference type="Proteomes" id="UP000254575">
    <property type="component" value="Unassembled WGS sequence"/>
</dbReference>
<proteinExistence type="inferred from homology"/>
<gene>
    <name evidence="3 4" type="primary">dtd</name>
    <name evidence="4" type="ORF">NCTC10717_01497</name>
</gene>
<feature type="short sequence motif" description="Gly-cisPro motif, important for rejection of L-amino acids" evidence="3">
    <location>
        <begin position="137"/>
        <end position="138"/>
    </location>
</feature>
<dbReference type="RefSeq" id="WP_115219491.1">
    <property type="nucleotide sequence ID" value="NZ_UHIA01000004.1"/>
</dbReference>
<comment type="subunit">
    <text evidence="3">Homodimer.</text>
</comment>
<organism evidence="4 5">
    <name type="scientific">Suttonella indologenes</name>
    <dbReference type="NCBI Taxonomy" id="13276"/>
    <lineage>
        <taxon>Bacteria</taxon>
        <taxon>Pseudomonadati</taxon>
        <taxon>Pseudomonadota</taxon>
        <taxon>Gammaproteobacteria</taxon>
        <taxon>Cardiobacteriales</taxon>
        <taxon>Cardiobacteriaceae</taxon>
        <taxon>Suttonella</taxon>
    </lineage>
</organism>
<evidence type="ECO:0000313" key="4">
    <source>
        <dbReference type="EMBL" id="SUO97525.1"/>
    </source>
</evidence>
<dbReference type="GO" id="GO:0000049">
    <property type="term" value="F:tRNA binding"/>
    <property type="evidence" value="ECO:0007669"/>
    <property type="project" value="UniProtKB-UniRule"/>
</dbReference>
<dbReference type="PANTHER" id="PTHR10472">
    <property type="entry name" value="D-TYROSYL-TRNA TYR DEACYLASE"/>
    <property type="match status" value="1"/>
</dbReference>
<dbReference type="HAMAP" id="MF_00518">
    <property type="entry name" value="Deacylase_Dtd"/>
    <property type="match status" value="1"/>
</dbReference>
<dbReference type="GO" id="GO:0106026">
    <property type="term" value="F:Gly-tRNA(Ala) deacylase activity"/>
    <property type="evidence" value="ECO:0007669"/>
    <property type="project" value="UniProtKB-UniRule"/>
</dbReference>
<keyword evidence="3" id="KW-0694">RNA-binding</keyword>
<dbReference type="SUPFAM" id="SSF69500">
    <property type="entry name" value="DTD-like"/>
    <property type="match status" value="1"/>
</dbReference>
<dbReference type="GO" id="GO:0043908">
    <property type="term" value="F:Ser(Gly)-tRNA(Ala) hydrolase activity"/>
    <property type="evidence" value="ECO:0007669"/>
    <property type="project" value="UniProtKB-UniRule"/>
</dbReference>
<dbReference type="FunFam" id="3.50.80.10:FF:000001">
    <property type="entry name" value="D-aminoacyl-tRNA deacylase"/>
    <property type="match status" value="1"/>
</dbReference>
<evidence type="ECO:0000256" key="3">
    <source>
        <dbReference type="HAMAP-Rule" id="MF_00518"/>
    </source>
</evidence>
<name>A0A380MY83_9GAMM</name>
<dbReference type="OrthoDB" id="9801395at2"/>
<dbReference type="Gene3D" id="3.50.80.10">
    <property type="entry name" value="D-tyrosyl-tRNA(Tyr) deacylase"/>
    <property type="match status" value="1"/>
</dbReference>
<evidence type="ECO:0000313" key="5">
    <source>
        <dbReference type="Proteomes" id="UP000254575"/>
    </source>
</evidence>
<sequence>MIGLVQRVWQASVTVDGREIAAIGQGILVLVGIEKQDSWAQAEKLAQKVLNYRLFSDSEGKMNLNVGQIGGEVLLVSQFTLAANTSKGNRAGFDPAMAPTLAEPLFARFCDYVCSLHPATQMGQFGADMQVALINDGPVTFSLQVSP</sequence>
<dbReference type="EMBL" id="UHIA01000004">
    <property type="protein sequence ID" value="SUO97525.1"/>
    <property type="molecule type" value="Genomic_DNA"/>
</dbReference>